<keyword evidence="2" id="KW-0812">Transmembrane</keyword>
<proteinExistence type="predicted"/>
<feature type="transmembrane region" description="Helical" evidence="2">
    <location>
        <begin position="67"/>
        <end position="85"/>
    </location>
</feature>
<gene>
    <name evidence="3" type="ORF">KDK_03100</name>
</gene>
<accession>A0A402ABN6</accession>
<name>A0A402ABN6_9CHLR</name>
<keyword evidence="2" id="KW-0472">Membrane</keyword>
<feature type="transmembrane region" description="Helical" evidence="2">
    <location>
        <begin position="43"/>
        <end position="61"/>
    </location>
</feature>
<dbReference type="RefSeq" id="WP_126548394.1">
    <property type="nucleotide sequence ID" value="NZ_BIFS01000001.1"/>
</dbReference>
<evidence type="ECO:0000256" key="1">
    <source>
        <dbReference type="SAM" id="MobiDB-lite"/>
    </source>
</evidence>
<feature type="region of interest" description="Disordered" evidence="1">
    <location>
        <begin position="227"/>
        <end position="264"/>
    </location>
</feature>
<evidence type="ECO:0008006" key="5">
    <source>
        <dbReference type="Google" id="ProtNLM"/>
    </source>
</evidence>
<evidence type="ECO:0000313" key="3">
    <source>
        <dbReference type="EMBL" id="GCE16510.1"/>
    </source>
</evidence>
<reference evidence="4" key="1">
    <citation type="submission" date="2018-12" db="EMBL/GenBank/DDBJ databases">
        <title>Tengunoibacter tsumagoiensis gen. nov., sp. nov., Dictyobacter kobayashii sp. nov., D. alpinus sp. nov., and D. joshuensis sp. nov. and description of Dictyobacteraceae fam. nov. within the order Ktedonobacterales isolated from Tengu-no-mugimeshi.</title>
        <authorList>
            <person name="Wang C.M."/>
            <person name="Zheng Y."/>
            <person name="Sakai Y."/>
            <person name="Toyoda A."/>
            <person name="Minakuchi Y."/>
            <person name="Abe K."/>
            <person name="Yokota A."/>
            <person name="Yabe S."/>
        </authorList>
    </citation>
    <scope>NUCLEOTIDE SEQUENCE [LARGE SCALE GENOMIC DNA]</scope>
    <source>
        <strain evidence="4">Uno11</strain>
    </source>
</reference>
<dbReference type="Proteomes" id="UP000287188">
    <property type="component" value="Unassembled WGS sequence"/>
</dbReference>
<protein>
    <recommendedName>
        <fullName evidence="5">Cytochrome c oxidase polypeptide IV</fullName>
    </recommendedName>
</protein>
<keyword evidence="2" id="KW-1133">Transmembrane helix</keyword>
<evidence type="ECO:0000313" key="4">
    <source>
        <dbReference type="Proteomes" id="UP000287188"/>
    </source>
</evidence>
<dbReference type="EMBL" id="BIFS01000001">
    <property type="protein sequence ID" value="GCE16510.1"/>
    <property type="molecule type" value="Genomic_DNA"/>
</dbReference>
<evidence type="ECO:0000256" key="2">
    <source>
        <dbReference type="SAM" id="Phobius"/>
    </source>
</evidence>
<keyword evidence="4" id="KW-1185">Reference proteome</keyword>
<dbReference type="OrthoDB" id="150638at2"/>
<sequence>MDSSLQRANPAIDDRDSAVVANYEEDALATEEEHHIHLPNPSLWPVLLSVAILVSIVGLLFVPDAPWLTLVGAVFVLVGILGWALEDPMAAPEETYVSSPQLGGALAKFHIGQTVIDRNGESLGTVQARLGNYILSDRGGLSMKVYYVPLRFIENDVVNNVVRLKVNELDLLKRGLDRVPADLYDETPDFGVPQVKGVPMFARGPLSPAETGHYNYGPNFPGINTDAAGSYLPDEVRPTPQRYVSDRRGYNTRRSLPPRVAAAD</sequence>
<dbReference type="Gene3D" id="1.10.287.70">
    <property type="match status" value="1"/>
</dbReference>
<comment type="caution">
    <text evidence="3">The sequence shown here is derived from an EMBL/GenBank/DDBJ whole genome shotgun (WGS) entry which is preliminary data.</text>
</comment>
<organism evidence="3 4">
    <name type="scientific">Dictyobacter kobayashii</name>
    <dbReference type="NCBI Taxonomy" id="2014872"/>
    <lineage>
        <taxon>Bacteria</taxon>
        <taxon>Bacillati</taxon>
        <taxon>Chloroflexota</taxon>
        <taxon>Ktedonobacteria</taxon>
        <taxon>Ktedonobacterales</taxon>
        <taxon>Dictyobacteraceae</taxon>
        <taxon>Dictyobacter</taxon>
    </lineage>
</organism>
<dbReference type="AlphaFoldDB" id="A0A402ABN6"/>